<dbReference type="RefSeq" id="WP_369454000.1">
    <property type="nucleotide sequence ID" value="NZ_JBGCUO010000001.1"/>
</dbReference>
<keyword evidence="9 20" id="KW-0808">Transferase</keyword>
<keyword evidence="5" id="KW-0813">Transport</keyword>
<keyword evidence="7" id="KW-0597">Phosphoprotein</keyword>
<gene>
    <name evidence="20" type="primary">phoR</name>
    <name evidence="20" type="ORF">AB5I84_01180</name>
</gene>
<dbReference type="Pfam" id="PF02518">
    <property type="entry name" value="HATPase_c"/>
    <property type="match status" value="1"/>
</dbReference>
<dbReference type="InterPro" id="IPR036890">
    <property type="entry name" value="HATPase_C_sf"/>
</dbReference>
<dbReference type="CDD" id="cd00130">
    <property type="entry name" value="PAS"/>
    <property type="match status" value="1"/>
</dbReference>
<dbReference type="InterPro" id="IPR035965">
    <property type="entry name" value="PAS-like_dom_sf"/>
</dbReference>
<dbReference type="InterPro" id="IPR014310">
    <property type="entry name" value="Sig_transdc_His_kinase_PhoR"/>
</dbReference>
<dbReference type="InterPro" id="IPR013767">
    <property type="entry name" value="PAS_fold"/>
</dbReference>
<keyword evidence="11" id="KW-0547">Nucleotide-binding</keyword>
<dbReference type="Gene3D" id="3.30.565.10">
    <property type="entry name" value="Histidine kinase-like ATPase, C-terminal domain"/>
    <property type="match status" value="1"/>
</dbReference>
<evidence type="ECO:0000313" key="20">
    <source>
        <dbReference type="EMBL" id="MEY1660757.1"/>
    </source>
</evidence>
<dbReference type="Proteomes" id="UP001562065">
    <property type="component" value="Unassembled WGS sequence"/>
</dbReference>
<evidence type="ECO:0000256" key="16">
    <source>
        <dbReference type="ARBA" id="ARBA00023136"/>
    </source>
</evidence>
<comment type="subcellular location">
    <subcellularLocation>
        <location evidence="2">Cell membrane</location>
    </subcellularLocation>
</comment>
<keyword evidence="15" id="KW-0902">Two-component regulatory system</keyword>
<dbReference type="SUPFAM" id="SSF47384">
    <property type="entry name" value="Homodimeric domain of signal transducing histidine kinase"/>
    <property type="match status" value="1"/>
</dbReference>
<dbReference type="SMART" id="SM00388">
    <property type="entry name" value="HisKA"/>
    <property type="match status" value="1"/>
</dbReference>
<comment type="caution">
    <text evidence="20">The sequence shown here is derived from an EMBL/GenBank/DDBJ whole genome shotgun (WGS) entry which is preliminary data.</text>
</comment>
<sequence length="438" mass="50399">MNFTVFSEVRRIALVLVIGLLLSWYAHSFWPLALAMIGYVALNLWQIVRFVRWIQRYPEQWEPPESSGAWGELFDAIYRLLRKEMSARDDLQQLIGRAQSSITAHRDAIIVVDRRGRLEFWNRAAERLLGFRAPQDVRQPLTNLIRDPRLVEYLHTGNFDHPMSLPAPSNDNILLEFTITRFGGGEWLVVVRDVTRLHNLEQMRKDFVANVSHELKTPLTVLKGYLETLIDTLPPEQTRMHRALQQMDQQSHRMDALIQDLLLLARLEGTEPDNNYHKIMLAPLLRRLQQDALSLHPEKAQQIVLEVAPDATLLGDHNEIQSAFSNLITNAVKYTPQAGRIDIRWWEDDLGGHFSVLDNGVGIDRQHLPRLTERFYRPDHSRVTHTGGTGLGLSIVKHVLIRHNARLNIESTLGKGSCFTCHFPRWRVGDEERKDVGG</sequence>
<evidence type="ECO:0000256" key="8">
    <source>
        <dbReference type="ARBA" id="ARBA00022592"/>
    </source>
</evidence>
<keyword evidence="6" id="KW-1003">Cell membrane</keyword>
<dbReference type="PANTHER" id="PTHR45453:SF1">
    <property type="entry name" value="PHOSPHATE REGULON SENSOR PROTEIN PHOR"/>
    <property type="match status" value="1"/>
</dbReference>
<dbReference type="InterPro" id="IPR004358">
    <property type="entry name" value="Sig_transdc_His_kin-like_C"/>
</dbReference>
<dbReference type="InterPro" id="IPR000014">
    <property type="entry name" value="PAS"/>
</dbReference>
<keyword evidence="16" id="KW-0472">Membrane</keyword>
<keyword evidence="12 20" id="KW-0418">Kinase</keyword>
<dbReference type="EMBL" id="JBGCUO010000001">
    <property type="protein sequence ID" value="MEY1660757.1"/>
    <property type="molecule type" value="Genomic_DNA"/>
</dbReference>
<evidence type="ECO:0000256" key="5">
    <source>
        <dbReference type="ARBA" id="ARBA00022448"/>
    </source>
</evidence>
<dbReference type="InterPro" id="IPR021766">
    <property type="entry name" value="PhoR_N"/>
</dbReference>
<name>A0ABV4ADZ5_9GAMM</name>
<dbReference type="InterPro" id="IPR036097">
    <property type="entry name" value="HisK_dim/P_sf"/>
</dbReference>
<dbReference type="PRINTS" id="PR00344">
    <property type="entry name" value="BCTRLSENSOR"/>
</dbReference>
<evidence type="ECO:0000256" key="2">
    <source>
        <dbReference type="ARBA" id="ARBA00004236"/>
    </source>
</evidence>
<evidence type="ECO:0000256" key="4">
    <source>
        <dbReference type="ARBA" id="ARBA00019665"/>
    </source>
</evidence>
<evidence type="ECO:0000256" key="17">
    <source>
        <dbReference type="ARBA" id="ARBA00025207"/>
    </source>
</evidence>
<dbReference type="SMART" id="SM00091">
    <property type="entry name" value="PAS"/>
    <property type="match status" value="1"/>
</dbReference>
<dbReference type="GO" id="GO:0004673">
    <property type="term" value="F:protein histidine kinase activity"/>
    <property type="evidence" value="ECO:0007669"/>
    <property type="project" value="UniProtKB-EC"/>
</dbReference>
<dbReference type="InterPro" id="IPR003661">
    <property type="entry name" value="HisK_dim/P_dom"/>
</dbReference>
<keyword evidence="8" id="KW-0592">Phosphate transport</keyword>
<dbReference type="SUPFAM" id="SSF55874">
    <property type="entry name" value="ATPase domain of HSP90 chaperone/DNA topoisomerase II/histidine kinase"/>
    <property type="match status" value="1"/>
</dbReference>
<keyword evidence="13" id="KW-0067">ATP-binding</keyword>
<keyword evidence="10" id="KW-0812">Transmembrane</keyword>
<dbReference type="InterPro" id="IPR003594">
    <property type="entry name" value="HATPase_dom"/>
</dbReference>
<dbReference type="PANTHER" id="PTHR45453">
    <property type="entry name" value="PHOSPHATE REGULON SENSOR PROTEIN PHOR"/>
    <property type="match status" value="1"/>
</dbReference>
<reference evidence="20 21" key="1">
    <citation type="submission" date="2024-07" db="EMBL/GenBank/DDBJ databases">
        <authorList>
            <person name="Ren Q."/>
        </authorList>
    </citation>
    <scope>NUCLEOTIDE SEQUENCE [LARGE SCALE GENOMIC DNA]</scope>
    <source>
        <strain evidence="20 21">REN37</strain>
    </source>
</reference>
<dbReference type="SMART" id="SM00387">
    <property type="entry name" value="HATPase_c"/>
    <property type="match status" value="1"/>
</dbReference>
<evidence type="ECO:0000256" key="7">
    <source>
        <dbReference type="ARBA" id="ARBA00022553"/>
    </source>
</evidence>
<dbReference type="Pfam" id="PF00512">
    <property type="entry name" value="HisKA"/>
    <property type="match status" value="1"/>
</dbReference>
<dbReference type="CDD" id="cd00082">
    <property type="entry name" value="HisKA"/>
    <property type="match status" value="1"/>
</dbReference>
<evidence type="ECO:0000256" key="9">
    <source>
        <dbReference type="ARBA" id="ARBA00022679"/>
    </source>
</evidence>
<evidence type="ECO:0000256" key="14">
    <source>
        <dbReference type="ARBA" id="ARBA00022989"/>
    </source>
</evidence>
<dbReference type="Gene3D" id="1.10.287.130">
    <property type="match status" value="1"/>
</dbReference>
<dbReference type="SUPFAM" id="SSF55785">
    <property type="entry name" value="PYP-like sensor domain (PAS domain)"/>
    <property type="match status" value="1"/>
</dbReference>
<dbReference type="Pfam" id="PF00989">
    <property type="entry name" value="PAS"/>
    <property type="match status" value="1"/>
</dbReference>
<feature type="domain" description="PAS" evidence="19">
    <location>
        <begin position="107"/>
        <end position="155"/>
    </location>
</feature>
<evidence type="ECO:0000256" key="6">
    <source>
        <dbReference type="ARBA" id="ARBA00022475"/>
    </source>
</evidence>
<evidence type="ECO:0000256" key="13">
    <source>
        <dbReference type="ARBA" id="ARBA00022840"/>
    </source>
</evidence>
<dbReference type="InterPro" id="IPR005467">
    <property type="entry name" value="His_kinase_dom"/>
</dbReference>
<evidence type="ECO:0000259" key="19">
    <source>
        <dbReference type="PROSITE" id="PS50112"/>
    </source>
</evidence>
<comment type="function">
    <text evidence="17">Member of the two-component regulatory system PhoR/PhoB involved in the phosphate regulon genes expression. PhoR may function as a membrane-associated protein kinase that phosphorylates PhoB in response to environmental signals.</text>
</comment>
<keyword evidence="21" id="KW-1185">Reference proteome</keyword>
<organism evidence="20 21">
    <name type="scientific">Isoalcanivorax beigongshangi</name>
    <dbReference type="NCBI Taxonomy" id="3238810"/>
    <lineage>
        <taxon>Bacteria</taxon>
        <taxon>Pseudomonadati</taxon>
        <taxon>Pseudomonadota</taxon>
        <taxon>Gammaproteobacteria</taxon>
        <taxon>Oceanospirillales</taxon>
        <taxon>Alcanivoracaceae</taxon>
        <taxon>Isoalcanivorax</taxon>
    </lineage>
</organism>
<evidence type="ECO:0000259" key="18">
    <source>
        <dbReference type="PROSITE" id="PS50109"/>
    </source>
</evidence>
<dbReference type="PROSITE" id="PS50112">
    <property type="entry name" value="PAS"/>
    <property type="match status" value="1"/>
</dbReference>
<evidence type="ECO:0000256" key="12">
    <source>
        <dbReference type="ARBA" id="ARBA00022777"/>
    </source>
</evidence>
<evidence type="ECO:0000256" key="3">
    <source>
        <dbReference type="ARBA" id="ARBA00012438"/>
    </source>
</evidence>
<comment type="catalytic activity">
    <reaction evidence="1">
        <text>ATP + protein L-histidine = ADP + protein N-phospho-L-histidine.</text>
        <dbReference type="EC" id="2.7.13.3"/>
    </reaction>
</comment>
<dbReference type="NCBIfam" id="TIGR02966">
    <property type="entry name" value="phoR_proteo"/>
    <property type="match status" value="1"/>
</dbReference>
<accession>A0ABV4ADZ5</accession>
<dbReference type="Pfam" id="PF11808">
    <property type="entry name" value="PhoR"/>
    <property type="match status" value="1"/>
</dbReference>
<dbReference type="InterPro" id="IPR050351">
    <property type="entry name" value="BphY/WalK/GraS-like"/>
</dbReference>
<evidence type="ECO:0000256" key="15">
    <source>
        <dbReference type="ARBA" id="ARBA00023012"/>
    </source>
</evidence>
<evidence type="ECO:0000256" key="1">
    <source>
        <dbReference type="ARBA" id="ARBA00000085"/>
    </source>
</evidence>
<evidence type="ECO:0000256" key="11">
    <source>
        <dbReference type="ARBA" id="ARBA00022741"/>
    </source>
</evidence>
<dbReference type="PROSITE" id="PS50109">
    <property type="entry name" value="HIS_KIN"/>
    <property type="match status" value="1"/>
</dbReference>
<keyword evidence="14" id="KW-1133">Transmembrane helix</keyword>
<proteinExistence type="predicted"/>
<evidence type="ECO:0000256" key="10">
    <source>
        <dbReference type="ARBA" id="ARBA00022692"/>
    </source>
</evidence>
<protein>
    <recommendedName>
        <fullName evidence="4">Phosphate regulon sensor protein PhoR</fullName>
        <ecNumber evidence="3">2.7.13.3</ecNumber>
    </recommendedName>
</protein>
<evidence type="ECO:0000313" key="21">
    <source>
        <dbReference type="Proteomes" id="UP001562065"/>
    </source>
</evidence>
<dbReference type="Gene3D" id="3.30.450.20">
    <property type="entry name" value="PAS domain"/>
    <property type="match status" value="1"/>
</dbReference>
<dbReference type="EC" id="2.7.13.3" evidence="3"/>
<feature type="domain" description="Histidine kinase" evidence="18">
    <location>
        <begin position="210"/>
        <end position="427"/>
    </location>
</feature>